<comment type="caution">
    <text evidence="3">The sequence shown here is derived from an EMBL/GenBank/DDBJ whole genome shotgun (WGS) entry which is preliminary data.</text>
</comment>
<evidence type="ECO:0000313" key="4">
    <source>
        <dbReference type="Proteomes" id="UP000238823"/>
    </source>
</evidence>
<evidence type="ECO:0000313" key="3">
    <source>
        <dbReference type="EMBL" id="PRQ09731.1"/>
    </source>
</evidence>
<name>A0A2S9YXB5_9BACT</name>
<sequence>MIALVADLTSPIGRAARVHWGLDERLTFLNHGSFGAIPLALLERSAALRREIERNPIEGVWRGAMPEIRRIADHCATFVGAPPQSTGFVTNATAGINAVLASMPMSPGDELLHLDHGYNAIWKTLELTARRRGVSVRQVALPVPVSGPEQVVEITLAAVTPATKIIVLDQITSPSALRLPVAEIVRAAAARGVEVVIDGAHAPGMLERPAAEAPEAAAWTGNLHKWTCALRGCALLCVRPDLASQIHAPIISHHLDQGLTLELDWQGTIDPTPWLLAGEAIAFMDRFGGWDVVRRHNHALAVSMHAMLCERLGVTPLSPLDGSMLGSMATLRLPDPLQPELDPRPAEALQAALLERFAIEIPVMELAGVRYTRISCHIYNEVEDYERLAAALEQLSRARA</sequence>
<dbReference type="EMBL" id="PVNL01000013">
    <property type="protein sequence ID" value="PRQ09731.1"/>
    <property type="molecule type" value="Genomic_DNA"/>
</dbReference>
<evidence type="ECO:0000256" key="1">
    <source>
        <dbReference type="ARBA" id="ARBA00022898"/>
    </source>
</evidence>
<protein>
    <submittedName>
        <fullName evidence="3">Isopenicillin N epimerase</fullName>
        <ecNumber evidence="3">5.1.1.17</ecNumber>
    </submittedName>
</protein>
<gene>
    <name evidence="3" type="primary">cefD</name>
    <name evidence="3" type="ORF">ENSA7_04860</name>
</gene>
<accession>A0A2S9YXB5</accession>
<dbReference type="AlphaFoldDB" id="A0A2S9YXB5"/>
<dbReference type="InterPro" id="IPR000192">
    <property type="entry name" value="Aminotrans_V_dom"/>
</dbReference>
<dbReference type="InterPro" id="IPR015422">
    <property type="entry name" value="PyrdxlP-dep_Trfase_small"/>
</dbReference>
<feature type="domain" description="Aminotransferase class V" evidence="2">
    <location>
        <begin position="68"/>
        <end position="387"/>
    </location>
</feature>
<dbReference type="OrthoDB" id="9804366at2"/>
<evidence type="ECO:0000259" key="2">
    <source>
        <dbReference type="Pfam" id="PF00266"/>
    </source>
</evidence>
<dbReference type="SUPFAM" id="SSF53383">
    <property type="entry name" value="PLP-dependent transferases"/>
    <property type="match status" value="1"/>
</dbReference>
<proteinExistence type="predicted"/>
<dbReference type="Proteomes" id="UP000238823">
    <property type="component" value="Unassembled WGS sequence"/>
</dbReference>
<reference evidence="3 4" key="1">
    <citation type="submission" date="2018-03" db="EMBL/GenBank/DDBJ databases">
        <title>Draft Genome Sequences of the Obligatory Marine Myxobacteria Enhygromyxa salina SWB007.</title>
        <authorList>
            <person name="Poehlein A."/>
            <person name="Moghaddam J.A."/>
            <person name="Harms H."/>
            <person name="Alanjari M."/>
            <person name="Koenig G.M."/>
            <person name="Daniel R."/>
            <person name="Schaeberle T.F."/>
        </authorList>
    </citation>
    <scope>NUCLEOTIDE SEQUENCE [LARGE SCALE GENOMIC DNA]</scope>
    <source>
        <strain evidence="3 4">SWB007</strain>
    </source>
</reference>
<keyword evidence="1" id="KW-0663">Pyridoxal phosphate</keyword>
<dbReference type="InterPro" id="IPR015424">
    <property type="entry name" value="PyrdxlP-dep_Trfase"/>
</dbReference>
<organism evidence="3 4">
    <name type="scientific">Enhygromyxa salina</name>
    <dbReference type="NCBI Taxonomy" id="215803"/>
    <lineage>
        <taxon>Bacteria</taxon>
        <taxon>Pseudomonadati</taxon>
        <taxon>Myxococcota</taxon>
        <taxon>Polyangia</taxon>
        <taxon>Nannocystales</taxon>
        <taxon>Nannocystaceae</taxon>
        <taxon>Enhygromyxa</taxon>
    </lineage>
</organism>
<dbReference type="InterPro" id="IPR015421">
    <property type="entry name" value="PyrdxlP-dep_Trfase_major"/>
</dbReference>
<dbReference type="PANTHER" id="PTHR43092">
    <property type="entry name" value="L-CYSTEINE DESULFHYDRASE"/>
    <property type="match status" value="1"/>
</dbReference>
<dbReference type="Pfam" id="PF00266">
    <property type="entry name" value="Aminotran_5"/>
    <property type="match status" value="1"/>
</dbReference>
<keyword evidence="3" id="KW-0413">Isomerase</keyword>
<dbReference type="Gene3D" id="3.40.640.10">
    <property type="entry name" value="Type I PLP-dependent aspartate aminotransferase-like (Major domain)"/>
    <property type="match status" value="1"/>
</dbReference>
<dbReference type="GO" id="GO:0045439">
    <property type="term" value="F:isopenicillin-N epimerase activity"/>
    <property type="evidence" value="ECO:0007669"/>
    <property type="project" value="UniProtKB-EC"/>
</dbReference>
<dbReference type="EC" id="5.1.1.17" evidence="3"/>
<dbReference type="PANTHER" id="PTHR43092:SF2">
    <property type="entry name" value="HERCYNYLCYSTEINE SULFOXIDE LYASE"/>
    <property type="match status" value="1"/>
</dbReference>
<dbReference type="Gene3D" id="3.90.1150.10">
    <property type="entry name" value="Aspartate Aminotransferase, domain 1"/>
    <property type="match status" value="1"/>
</dbReference>